<dbReference type="KEGG" id="nco:AAW31_13880"/>
<proteinExistence type="predicted"/>
<dbReference type="InterPro" id="IPR019251">
    <property type="entry name" value="DUF2231_TM"/>
</dbReference>
<feature type="transmembrane region" description="Helical" evidence="1">
    <location>
        <begin position="53"/>
        <end position="75"/>
    </location>
</feature>
<feature type="transmembrane region" description="Helical" evidence="1">
    <location>
        <begin position="21"/>
        <end position="41"/>
    </location>
</feature>
<keyword evidence="1" id="KW-0472">Membrane</keyword>
<reference evidence="4" key="1">
    <citation type="submission" date="2015-05" db="EMBL/GenBank/DDBJ databases">
        <title>Draft genome of Nitrosomonas communis strain Nm2.</title>
        <authorList>
            <person name="Kozlowski J.A."/>
            <person name="Kits K.D."/>
            <person name="Stein L.Y."/>
        </authorList>
    </citation>
    <scope>NUCLEOTIDE SEQUENCE [LARGE SCALE GENOMIC DNA]</scope>
    <source>
        <strain evidence="4">Nm2</strain>
    </source>
</reference>
<sequence length="150" mass="16408">MAQQPIISRMSIGGHPIHPMLIHFPVAFLLGLVGADLVYLYTDDPFWIRVGLWLAGLGSLGGWLAGIAGLIDLVFVPRIRSLLIAWIHALLAIMTLALASFNWLLRYNSESSFDPWGLHISLLTAVLITITSLLGGQMVYHHAVGVNIKS</sequence>
<keyword evidence="1" id="KW-0812">Transmembrane</keyword>
<reference evidence="3 4" key="2">
    <citation type="journal article" date="2016" name="Genome Announc.">
        <title>Genome Sequence of Nitrosomonas communis Strain Nm2, a Mesophilic Ammonia-Oxidizing Bacterium Isolated from Mediterranean Soil.</title>
        <authorList>
            <person name="Kozlowski J.A."/>
            <person name="Kits K.D."/>
            <person name="Stein L.Y."/>
        </authorList>
    </citation>
    <scope>NUCLEOTIDE SEQUENCE [LARGE SCALE GENOMIC DNA]</scope>
    <source>
        <strain evidence="3 4">Nm2</strain>
    </source>
</reference>
<evidence type="ECO:0000313" key="4">
    <source>
        <dbReference type="Proteomes" id="UP000034156"/>
    </source>
</evidence>
<keyword evidence="4" id="KW-1185">Reference proteome</keyword>
<dbReference type="Proteomes" id="UP000034156">
    <property type="component" value="Chromosome"/>
</dbReference>
<accession>A0A0F7KGK1</accession>
<dbReference type="AlphaFoldDB" id="A0A0F7KGK1"/>
<keyword evidence="1" id="KW-1133">Transmembrane helix</keyword>
<dbReference type="OrthoDB" id="2873672at2"/>
<protein>
    <submittedName>
        <fullName evidence="3">Membrane protein</fullName>
    </submittedName>
</protein>
<feature type="transmembrane region" description="Helical" evidence="1">
    <location>
        <begin position="116"/>
        <end position="140"/>
    </location>
</feature>
<dbReference type="EMBL" id="CP011451">
    <property type="protein sequence ID" value="AKH38646.1"/>
    <property type="molecule type" value="Genomic_DNA"/>
</dbReference>
<dbReference type="RefSeq" id="WP_046850683.1">
    <property type="nucleotide sequence ID" value="NZ_CP011451.1"/>
</dbReference>
<gene>
    <name evidence="3" type="ORF">AAW31_13880</name>
</gene>
<evidence type="ECO:0000313" key="3">
    <source>
        <dbReference type="EMBL" id="AKH38646.1"/>
    </source>
</evidence>
<organism evidence="3 4">
    <name type="scientific">Nitrosomonas communis</name>
    <dbReference type="NCBI Taxonomy" id="44574"/>
    <lineage>
        <taxon>Bacteria</taxon>
        <taxon>Pseudomonadati</taxon>
        <taxon>Pseudomonadota</taxon>
        <taxon>Betaproteobacteria</taxon>
        <taxon>Nitrosomonadales</taxon>
        <taxon>Nitrosomonadaceae</taxon>
        <taxon>Nitrosomonas</taxon>
    </lineage>
</organism>
<dbReference type="Pfam" id="PF09990">
    <property type="entry name" value="DUF2231"/>
    <property type="match status" value="1"/>
</dbReference>
<evidence type="ECO:0000259" key="2">
    <source>
        <dbReference type="Pfam" id="PF09990"/>
    </source>
</evidence>
<name>A0A0F7KGK1_9PROT</name>
<feature type="domain" description="DUF2231" evidence="2">
    <location>
        <begin position="14"/>
        <end position="146"/>
    </location>
</feature>
<evidence type="ECO:0000256" key="1">
    <source>
        <dbReference type="SAM" id="Phobius"/>
    </source>
</evidence>
<feature type="transmembrane region" description="Helical" evidence="1">
    <location>
        <begin position="82"/>
        <end position="104"/>
    </location>
</feature>
<dbReference type="PATRIC" id="fig|44574.3.peg.3374"/>